<sequence length="646" mass="71506">MGKAQSKRSVDITTDNKKGVEEEITEKLEKIEDVDKKDINGDANIPSSSEKKDSHVEMENVKDITTEKKGDVEDVGLAPDDIKSPALETSKEDGTIEDVSPLSEENSKKTKKEKVKKKWSFRSISFGKKDKQKPGKTDGSLENVTGAVNGSENDKNTDSVKSQETLPNSNSQEVDGFHENGNTTETQTNGDEIKENEETELKESTDKKKGASANDTTVLKTSQESEESTEINSKTVSLHEDEETNTIKDEICNVPEEVERIEKQSAFKDTAENKGIPANEANSLNGIVDENHQNGTNEVCEEEKQSNPQIEVINNPGNKVSADTLKSNSSSTSTIPSIDQTNVIVLNETNNDVEVESNASNKVFVNLKESEQTYDLKELVKTDNLTSEKLVDEFSVPPLPISPPPSQVSVFAFTSNNEQVNSIEKNENNLTEAIAETRYEEVVENKHNIADESEKTVGESIEFTGYEESSEKGILEKKSNEEYTERTVQVQLVEENKECNNFAELQEGSNDIGNNNEQGGLIFEKKETMETTTVNDVTPMLKKSNVDFQEERSSIGITETFDDCKVNQEVIISDGITVIESDPIFLEMRSSEVLEEKHAVPDDINTFSSDTEDIVADESKELSTPIDLKECATEAELKQDTSVSCD</sequence>
<dbReference type="VEuPathDB" id="VectorBase:MDOMA2_006852"/>
<feature type="compositionally biased region" description="Basic residues" evidence="1">
    <location>
        <begin position="109"/>
        <end position="120"/>
    </location>
</feature>
<dbReference type="EnsemblMetazoa" id="MDOA001138-RD">
    <property type="protein sequence ID" value="MDOA001138-PD"/>
    <property type="gene ID" value="MDOA001138"/>
</dbReference>
<dbReference type="RefSeq" id="XP_011295572.2">
    <property type="nucleotide sequence ID" value="XM_011297270.3"/>
</dbReference>
<feature type="compositionally biased region" description="Polar residues" evidence="1">
    <location>
        <begin position="140"/>
        <end position="151"/>
    </location>
</feature>
<dbReference type="OrthoDB" id="8196194at2759"/>
<feature type="region of interest" description="Disordered" evidence="1">
    <location>
        <begin position="265"/>
        <end position="292"/>
    </location>
</feature>
<feature type="compositionally biased region" description="Low complexity" evidence="1">
    <location>
        <begin position="179"/>
        <end position="190"/>
    </location>
</feature>
<feature type="compositionally biased region" description="Basic and acidic residues" evidence="1">
    <location>
        <begin position="8"/>
        <end position="40"/>
    </location>
</feature>
<proteinExistence type="predicted"/>
<feature type="compositionally biased region" description="Polar residues" evidence="1">
    <location>
        <begin position="213"/>
        <end position="222"/>
    </location>
</feature>
<dbReference type="STRING" id="7370.A0A1I8M4G0"/>
<accession>A0A1I8M4G0</accession>
<organism evidence="2">
    <name type="scientific">Musca domestica</name>
    <name type="common">House fly</name>
    <dbReference type="NCBI Taxonomy" id="7370"/>
    <lineage>
        <taxon>Eukaryota</taxon>
        <taxon>Metazoa</taxon>
        <taxon>Ecdysozoa</taxon>
        <taxon>Arthropoda</taxon>
        <taxon>Hexapoda</taxon>
        <taxon>Insecta</taxon>
        <taxon>Pterygota</taxon>
        <taxon>Neoptera</taxon>
        <taxon>Endopterygota</taxon>
        <taxon>Diptera</taxon>
        <taxon>Brachycera</taxon>
        <taxon>Muscomorpha</taxon>
        <taxon>Muscoidea</taxon>
        <taxon>Muscidae</taxon>
        <taxon>Musca</taxon>
    </lineage>
</organism>
<feature type="region of interest" description="Disordered" evidence="1">
    <location>
        <begin position="1"/>
        <end position="253"/>
    </location>
</feature>
<dbReference type="EnsemblMetazoa" id="MDOA001138-RC">
    <property type="protein sequence ID" value="MDOA001138-PC"/>
    <property type="gene ID" value="MDOA001138"/>
</dbReference>
<dbReference type="VEuPathDB" id="VectorBase:MDOA001138"/>
<protein>
    <submittedName>
        <fullName evidence="2">Uncharacterized protein</fullName>
    </submittedName>
</protein>
<feature type="compositionally biased region" description="Basic and acidic residues" evidence="1">
    <location>
        <begin position="127"/>
        <end position="136"/>
    </location>
</feature>
<feature type="compositionally biased region" description="Polar residues" evidence="1">
    <location>
        <begin position="159"/>
        <end position="173"/>
    </location>
</feature>
<name>A0A1I8M4G0_MUSDO</name>
<dbReference type="RefSeq" id="XP_011295573.2">
    <property type="nucleotide sequence ID" value="XM_011297271.3"/>
</dbReference>
<gene>
    <name evidence="2" type="primary">101896310</name>
</gene>
<feature type="compositionally biased region" description="Basic and acidic residues" evidence="1">
    <location>
        <begin position="49"/>
        <end position="72"/>
    </location>
</feature>
<dbReference type="AlphaFoldDB" id="A0A1I8M4G0"/>
<feature type="compositionally biased region" description="Basic and acidic residues" evidence="1">
    <location>
        <begin position="199"/>
        <end position="209"/>
    </location>
</feature>
<reference evidence="2" key="1">
    <citation type="submission" date="2020-05" db="UniProtKB">
        <authorList>
            <consortium name="EnsemblMetazoa"/>
        </authorList>
    </citation>
    <scope>IDENTIFICATION</scope>
    <source>
        <strain evidence="2">Aabys</strain>
    </source>
</reference>
<evidence type="ECO:0000313" key="2">
    <source>
        <dbReference type="EnsemblMetazoa" id="MDOA001138-PD"/>
    </source>
</evidence>
<evidence type="ECO:0000256" key="1">
    <source>
        <dbReference type="SAM" id="MobiDB-lite"/>
    </source>
</evidence>